<sequence length="171" mass="20205">MPSDRQYELRRGVTVYATGFVFTHNQLEQIARGNSDLVFALMWHVERYKYEIIPLYDGNVRQEYLFATSFFPYVKKHKDGDSIYQRLSSLSEEDQATWYERTRRHTPSKRYGKYADVPLTDCEKRTICYPTHVAVASFLRSEVSRVISRNRDLWDLVEPIPTLQESTSLYS</sequence>
<dbReference type="Proteomes" id="UP001362999">
    <property type="component" value="Unassembled WGS sequence"/>
</dbReference>
<accession>A0AAW0BIZ0</accession>
<keyword evidence="2" id="KW-1185">Reference proteome</keyword>
<comment type="caution">
    <text evidence="1">The sequence shown here is derived from an EMBL/GenBank/DDBJ whole genome shotgun (WGS) entry which is preliminary data.</text>
</comment>
<reference evidence="1 2" key="1">
    <citation type="journal article" date="2024" name="J Genomics">
        <title>Draft genome sequencing and assembly of Favolaschia claudopus CIRM-BRFM 2984 isolated from oak limbs.</title>
        <authorList>
            <person name="Navarro D."/>
            <person name="Drula E."/>
            <person name="Chaduli D."/>
            <person name="Cazenave R."/>
            <person name="Ahrendt S."/>
            <person name="Wang J."/>
            <person name="Lipzen A."/>
            <person name="Daum C."/>
            <person name="Barry K."/>
            <person name="Grigoriev I.V."/>
            <person name="Favel A."/>
            <person name="Rosso M.N."/>
            <person name="Martin F."/>
        </authorList>
    </citation>
    <scope>NUCLEOTIDE SEQUENCE [LARGE SCALE GENOMIC DNA]</scope>
    <source>
        <strain evidence="1 2">CIRM-BRFM 2984</strain>
    </source>
</reference>
<organism evidence="1 2">
    <name type="scientific">Favolaschia claudopus</name>
    <dbReference type="NCBI Taxonomy" id="2862362"/>
    <lineage>
        <taxon>Eukaryota</taxon>
        <taxon>Fungi</taxon>
        <taxon>Dikarya</taxon>
        <taxon>Basidiomycota</taxon>
        <taxon>Agaricomycotina</taxon>
        <taxon>Agaricomycetes</taxon>
        <taxon>Agaricomycetidae</taxon>
        <taxon>Agaricales</taxon>
        <taxon>Marasmiineae</taxon>
        <taxon>Mycenaceae</taxon>
        <taxon>Favolaschia</taxon>
    </lineage>
</organism>
<evidence type="ECO:0000313" key="2">
    <source>
        <dbReference type="Proteomes" id="UP001362999"/>
    </source>
</evidence>
<dbReference type="AlphaFoldDB" id="A0AAW0BIZ0"/>
<dbReference type="EMBL" id="JAWWNJ010000032">
    <property type="protein sequence ID" value="KAK7026227.1"/>
    <property type="molecule type" value="Genomic_DNA"/>
</dbReference>
<protein>
    <submittedName>
        <fullName evidence="1">Uncharacterized protein</fullName>
    </submittedName>
</protein>
<proteinExistence type="predicted"/>
<evidence type="ECO:0000313" key="1">
    <source>
        <dbReference type="EMBL" id="KAK7026227.1"/>
    </source>
</evidence>
<name>A0AAW0BIZ0_9AGAR</name>
<gene>
    <name evidence="1" type="ORF">R3P38DRAFT_2948415</name>
</gene>